<dbReference type="EMBL" id="DVJO01000019">
    <property type="protein sequence ID" value="HIS82114.1"/>
    <property type="molecule type" value="Genomic_DNA"/>
</dbReference>
<reference evidence="1" key="2">
    <citation type="journal article" date="2021" name="PeerJ">
        <title>Extensive microbial diversity within the chicken gut microbiome revealed by metagenomics and culture.</title>
        <authorList>
            <person name="Gilroy R."/>
            <person name="Ravi A."/>
            <person name="Getino M."/>
            <person name="Pursley I."/>
            <person name="Horton D.L."/>
            <person name="Alikhan N.F."/>
            <person name="Baker D."/>
            <person name="Gharbi K."/>
            <person name="Hall N."/>
            <person name="Watson M."/>
            <person name="Adriaenssens E.M."/>
            <person name="Foster-Nyarko E."/>
            <person name="Jarju S."/>
            <person name="Secka A."/>
            <person name="Antonio M."/>
            <person name="Oren A."/>
            <person name="Chaudhuri R.R."/>
            <person name="La Ragione R."/>
            <person name="Hildebrand F."/>
            <person name="Pallen M.J."/>
        </authorList>
    </citation>
    <scope>NUCLEOTIDE SEQUENCE</scope>
    <source>
        <strain evidence="1">CHK152-2994</strain>
    </source>
</reference>
<dbReference type="AlphaFoldDB" id="A0A9D1FUT9"/>
<organism evidence="1 2">
    <name type="scientific">Candidatus Scatenecus faecavium</name>
    <dbReference type="NCBI Taxonomy" id="2840915"/>
    <lineage>
        <taxon>Bacteria</taxon>
        <taxon>Candidatus Scatenecus</taxon>
    </lineage>
</organism>
<name>A0A9D1FUT9_9BACT</name>
<dbReference type="Proteomes" id="UP000824139">
    <property type="component" value="Unassembled WGS sequence"/>
</dbReference>
<comment type="caution">
    <text evidence="1">The sequence shown here is derived from an EMBL/GenBank/DDBJ whole genome shotgun (WGS) entry which is preliminary data.</text>
</comment>
<reference evidence="1" key="1">
    <citation type="submission" date="2020-10" db="EMBL/GenBank/DDBJ databases">
        <authorList>
            <person name="Gilroy R."/>
        </authorList>
    </citation>
    <scope>NUCLEOTIDE SEQUENCE</scope>
    <source>
        <strain evidence="1">CHK152-2994</strain>
    </source>
</reference>
<evidence type="ECO:0000313" key="2">
    <source>
        <dbReference type="Proteomes" id="UP000824139"/>
    </source>
</evidence>
<evidence type="ECO:0000313" key="1">
    <source>
        <dbReference type="EMBL" id="HIS82114.1"/>
    </source>
</evidence>
<dbReference type="Gene3D" id="3.40.50.150">
    <property type="entry name" value="Vaccinia Virus protein VP39"/>
    <property type="match status" value="1"/>
</dbReference>
<gene>
    <name evidence="1" type="ORF">IAD41_00695</name>
</gene>
<sequence length="322" mass="38059">MISFKSLKATSEREYMHLGTSFYRDFDTLAKASLYLKEKFPEGTDIMEFAASNGEEAISLHSLINDRNNVKYKIHCYDVSDKAIKLANLNIHSIFKNTSDEFLISKENRSLPLNEMARTFHELMEEIPESDVEINDKDYMDFLRSRDKDFYVKYYKVRDEYKDNFKFEKGDIRNILEIMPEKKVGAVFFRNAFYHLTNNHIFEPIYDKPTLDKIWFTNKEAVIEDVVSKVYEKLLPGGIFVIGNDEKEHIYQADKYTPREDYYFDDSTDEYIRISSPLEKALRKDGRFRPVAASRCYSSHMGDFEVHTVWQKVDNTKLKRDN</sequence>
<dbReference type="SUPFAM" id="SSF53335">
    <property type="entry name" value="S-adenosyl-L-methionine-dependent methyltransferases"/>
    <property type="match status" value="1"/>
</dbReference>
<dbReference type="InterPro" id="IPR029063">
    <property type="entry name" value="SAM-dependent_MTases_sf"/>
</dbReference>
<protein>
    <submittedName>
        <fullName evidence="1">Uncharacterized protein</fullName>
    </submittedName>
</protein>
<accession>A0A9D1FUT9</accession>
<proteinExistence type="predicted"/>